<sequence length="79" mass="8974">MGFKEIYLLGADCSFLGTKQHFIEHGHYDNDIGSAAERNITSYAEAKNYADQHNIKIFNATRGGKLEIFPRVSLEQILR</sequence>
<comment type="caution">
    <text evidence="1">The sequence shown here is derived from an EMBL/GenBank/DDBJ whole genome shotgun (WGS) entry which is preliminary data.</text>
</comment>
<name>A0A645FP48_9ZZZZ</name>
<evidence type="ECO:0008006" key="2">
    <source>
        <dbReference type="Google" id="ProtNLM"/>
    </source>
</evidence>
<accession>A0A645FP48</accession>
<protein>
    <recommendedName>
        <fullName evidence="2">DUF115 domain-containing protein</fullName>
    </recommendedName>
</protein>
<organism evidence="1">
    <name type="scientific">bioreactor metagenome</name>
    <dbReference type="NCBI Taxonomy" id="1076179"/>
    <lineage>
        <taxon>unclassified sequences</taxon>
        <taxon>metagenomes</taxon>
        <taxon>ecological metagenomes</taxon>
    </lineage>
</organism>
<reference evidence="1" key="1">
    <citation type="submission" date="2019-08" db="EMBL/GenBank/DDBJ databases">
        <authorList>
            <person name="Kucharzyk K."/>
            <person name="Murdoch R.W."/>
            <person name="Higgins S."/>
            <person name="Loffler F."/>
        </authorList>
    </citation>
    <scope>NUCLEOTIDE SEQUENCE</scope>
</reference>
<gene>
    <name evidence="1" type="ORF">SDC9_162693</name>
</gene>
<proteinExistence type="predicted"/>
<dbReference type="Gene3D" id="3.90.1480.10">
    <property type="entry name" value="Alpha-2,3-sialyltransferase"/>
    <property type="match status" value="1"/>
</dbReference>
<dbReference type="AlphaFoldDB" id="A0A645FP48"/>
<evidence type="ECO:0000313" key="1">
    <source>
        <dbReference type="EMBL" id="MPN15362.1"/>
    </source>
</evidence>
<dbReference type="EMBL" id="VSSQ01062114">
    <property type="protein sequence ID" value="MPN15362.1"/>
    <property type="molecule type" value="Genomic_DNA"/>
</dbReference>